<protein>
    <submittedName>
        <fullName evidence="5">Glutaredoxin</fullName>
    </submittedName>
</protein>
<dbReference type="PANTHER" id="PTHR10293:SF73">
    <property type="entry name" value="GLUTAREDOXIN-3"/>
    <property type="match status" value="1"/>
</dbReference>
<name>A0ABR2WYP0_9FUNG</name>
<dbReference type="InterPro" id="IPR036249">
    <property type="entry name" value="Thioredoxin-like_sf"/>
</dbReference>
<dbReference type="PROSITE" id="PS51354">
    <property type="entry name" value="GLUTAREDOXIN_2"/>
    <property type="match status" value="1"/>
</dbReference>
<reference evidence="5 6" key="1">
    <citation type="submission" date="2023-04" db="EMBL/GenBank/DDBJ databases">
        <title>Genome of Basidiobolus ranarum AG-B5.</title>
        <authorList>
            <person name="Stajich J.E."/>
            <person name="Carter-House D."/>
            <person name="Gryganskyi A."/>
        </authorList>
    </citation>
    <scope>NUCLEOTIDE SEQUENCE [LARGE SCALE GENOMIC DNA]</scope>
    <source>
        <strain evidence="5 6">AG-B5</strain>
    </source>
</reference>
<evidence type="ECO:0000259" key="4">
    <source>
        <dbReference type="PROSITE" id="PS51352"/>
    </source>
</evidence>
<evidence type="ECO:0000256" key="2">
    <source>
        <dbReference type="ARBA" id="ARBA00023004"/>
    </source>
</evidence>
<dbReference type="InterPro" id="IPR004480">
    <property type="entry name" value="Monothiol_GRX-rel"/>
</dbReference>
<organism evidence="5 6">
    <name type="scientific">Basidiobolus ranarum</name>
    <dbReference type="NCBI Taxonomy" id="34480"/>
    <lineage>
        <taxon>Eukaryota</taxon>
        <taxon>Fungi</taxon>
        <taxon>Fungi incertae sedis</taxon>
        <taxon>Zoopagomycota</taxon>
        <taxon>Entomophthoromycotina</taxon>
        <taxon>Basidiobolomycetes</taxon>
        <taxon>Basidiobolales</taxon>
        <taxon>Basidiobolaceae</taxon>
        <taxon>Basidiobolus</taxon>
    </lineage>
</organism>
<comment type="caution">
    <text evidence="5">The sequence shown here is derived from an EMBL/GenBank/DDBJ whole genome shotgun (WGS) entry which is preliminary data.</text>
</comment>
<dbReference type="PANTHER" id="PTHR10293">
    <property type="entry name" value="GLUTAREDOXIN FAMILY MEMBER"/>
    <property type="match status" value="1"/>
</dbReference>
<dbReference type="CDD" id="cd02984">
    <property type="entry name" value="TRX_PICOT"/>
    <property type="match status" value="1"/>
</dbReference>
<dbReference type="EMBL" id="JASJQH010000142">
    <property type="protein sequence ID" value="KAK9766597.1"/>
    <property type="molecule type" value="Genomic_DNA"/>
</dbReference>
<proteinExistence type="predicted"/>
<keyword evidence="6" id="KW-1185">Reference proteome</keyword>
<dbReference type="Pfam" id="PF00462">
    <property type="entry name" value="Glutaredoxin"/>
    <property type="match status" value="1"/>
</dbReference>
<evidence type="ECO:0000313" key="5">
    <source>
        <dbReference type="EMBL" id="KAK9766597.1"/>
    </source>
</evidence>
<evidence type="ECO:0000256" key="1">
    <source>
        <dbReference type="ARBA" id="ARBA00022723"/>
    </source>
</evidence>
<keyword evidence="1" id="KW-0479">Metal-binding</keyword>
<dbReference type="InterPro" id="IPR033658">
    <property type="entry name" value="GRX_PICOT-like"/>
</dbReference>
<dbReference type="SUPFAM" id="SSF52833">
    <property type="entry name" value="Thioredoxin-like"/>
    <property type="match status" value="2"/>
</dbReference>
<dbReference type="PROSITE" id="PS51352">
    <property type="entry name" value="THIOREDOXIN_2"/>
    <property type="match status" value="1"/>
</dbReference>
<evidence type="ECO:0000256" key="3">
    <source>
        <dbReference type="ARBA" id="ARBA00023014"/>
    </source>
</evidence>
<gene>
    <name evidence="5" type="primary">GRX3</name>
    <name evidence="5" type="ORF">K7432_004225</name>
</gene>
<keyword evidence="3" id="KW-0411">Iron-sulfur</keyword>
<accession>A0ABR2WYP0</accession>
<evidence type="ECO:0000313" key="6">
    <source>
        <dbReference type="Proteomes" id="UP001479436"/>
    </source>
</evidence>
<keyword evidence="2" id="KW-0408">Iron</keyword>
<sequence>MLNHIELQSDEQYQQIYTENRDKTIVLNFWASWAAPCSQMNEVFAELASKYSSFLFIKVEAEAFSDISEDYEIAAVPSFVFVKDGKILARVEGANAPELNQTVEKYAKLSGISDYTDINGNATENNAEQDIKARLTQLTHQAPVMLFMKGEPAQPRCGFSRQLIQILQDNHVRFGYFDILSDDEVRQALKEFSNWPTYPQLYINGELAGGLDIVKELIETDEFASMIPQEAIISN</sequence>
<dbReference type="Gene3D" id="3.40.30.10">
    <property type="entry name" value="Glutaredoxin"/>
    <property type="match status" value="2"/>
</dbReference>
<dbReference type="Pfam" id="PF00085">
    <property type="entry name" value="Thioredoxin"/>
    <property type="match status" value="1"/>
</dbReference>
<feature type="domain" description="Thioredoxin" evidence="4">
    <location>
        <begin position="1"/>
        <end position="108"/>
    </location>
</feature>
<dbReference type="InterPro" id="IPR013766">
    <property type="entry name" value="Thioredoxin_domain"/>
</dbReference>
<dbReference type="Proteomes" id="UP001479436">
    <property type="component" value="Unassembled WGS sequence"/>
</dbReference>
<dbReference type="InterPro" id="IPR002109">
    <property type="entry name" value="Glutaredoxin"/>
</dbReference>
<dbReference type="CDD" id="cd03028">
    <property type="entry name" value="GRX_PICOT_like"/>
    <property type="match status" value="1"/>
</dbReference>